<dbReference type="Proteomes" id="UP001164286">
    <property type="component" value="Unassembled WGS sequence"/>
</dbReference>
<reference evidence="2" key="1">
    <citation type="journal article" date="2022" name="G3 (Bethesda)">
        <title>High quality genome of the basidiomycete yeast Dioszegia hungarica PDD-24b-2 isolated from cloud water.</title>
        <authorList>
            <person name="Jarrige D."/>
            <person name="Haridas S."/>
            <person name="Bleykasten-Grosshans C."/>
            <person name="Joly M."/>
            <person name="Nadalig T."/>
            <person name="Sancelme M."/>
            <person name="Vuilleumier S."/>
            <person name="Grigoriev I.V."/>
            <person name="Amato P."/>
            <person name="Bringel F."/>
        </authorList>
    </citation>
    <scope>NUCLEOTIDE SEQUENCE</scope>
    <source>
        <strain evidence="2">PDD-24b-2</strain>
    </source>
</reference>
<evidence type="ECO:0000313" key="3">
    <source>
        <dbReference type="Proteomes" id="UP001164286"/>
    </source>
</evidence>
<dbReference type="AlphaFoldDB" id="A0AA38HGD0"/>
<feature type="compositionally biased region" description="Polar residues" evidence="1">
    <location>
        <begin position="43"/>
        <end position="55"/>
    </location>
</feature>
<accession>A0AA38HGD0</accession>
<dbReference type="GeneID" id="77730083"/>
<feature type="compositionally biased region" description="Low complexity" evidence="1">
    <location>
        <begin position="1"/>
        <end position="11"/>
    </location>
</feature>
<dbReference type="PANTHER" id="PTHR38696:SF1">
    <property type="entry name" value="MEDIATOR OF RNA POLYMERASE II TRANSCRIPTION SUBUNIT 13"/>
    <property type="match status" value="1"/>
</dbReference>
<keyword evidence="3" id="KW-1185">Reference proteome</keyword>
<dbReference type="RefSeq" id="XP_052949440.1">
    <property type="nucleotide sequence ID" value="XM_053090878.1"/>
</dbReference>
<protein>
    <submittedName>
        <fullName evidence="2">Uncharacterized protein</fullName>
    </submittedName>
</protein>
<comment type="caution">
    <text evidence="2">The sequence shown here is derived from an EMBL/GenBank/DDBJ whole genome shotgun (WGS) entry which is preliminary data.</text>
</comment>
<gene>
    <name evidence="2" type="ORF">MKK02DRAFT_39985</name>
</gene>
<organism evidence="2 3">
    <name type="scientific">Dioszegia hungarica</name>
    <dbReference type="NCBI Taxonomy" id="4972"/>
    <lineage>
        <taxon>Eukaryota</taxon>
        <taxon>Fungi</taxon>
        <taxon>Dikarya</taxon>
        <taxon>Basidiomycota</taxon>
        <taxon>Agaricomycotina</taxon>
        <taxon>Tremellomycetes</taxon>
        <taxon>Tremellales</taxon>
        <taxon>Bulleribasidiaceae</taxon>
        <taxon>Dioszegia</taxon>
    </lineage>
</organism>
<dbReference type="EMBL" id="JAKWFO010000001">
    <property type="protein sequence ID" value="KAI9639663.1"/>
    <property type="molecule type" value="Genomic_DNA"/>
</dbReference>
<proteinExistence type="predicted"/>
<name>A0AA38HGD0_9TREE</name>
<feature type="region of interest" description="Disordered" evidence="1">
    <location>
        <begin position="1"/>
        <end position="67"/>
    </location>
</feature>
<feature type="compositionally biased region" description="Pro residues" evidence="1">
    <location>
        <begin position="22"/>
        <end position="34"/>
    </location>
</feature>
<evidence type="ECO:0000256" key="1">
    <source>
        <dbReference type="SAM" id="MobiDB-lite"/>
    </source>
</evidence>
<dbReference type="PANTHER" id="PTHR38696">
    <property type="entry name" value="MEDIATOR OF RNA POLYMERASE II TRANSCRIPTION SUBUNIT 13"/>
    <property type="match status" value="1"/>
</dbReference>
<sequence>MSPLSRRSSSSTDEKDPDGPSDAPPPGLPPPAYPAYPHDKPPSSSQETDHLTFQPQPAAPQAGFGTRSPSQRSVYAALLLCSWDKIRIVGFPSSIIAPVDAAIKRSWSRGVQQQKAYDQVSWEWKLCGKPWFGQGSEAVPSRQLIACVLHALLENGWRLTLSTDLCQKSTGKDTLIFKSVPPVQRTIFPISFNDSDKIRLIDSPHDGVKQAFDTAIRGAWPLGIQDAKDKEDGAYQIKLKGNPWWTFSGEQMNHSRLLACSLLSAMEAQGFELLGSVDMSTARAEERSELDTWVFISKT</sequence>
<evidence type="ECO:0000313" key="2">
    <source>
        <dbReference type="EMBL" id="KAI9639663.1"/>
    </source>
</evidence>